<reference evidence="1 2" key="1">
    <citation type="submission" date="2010-08" db="EMBL/GenBank/DDBJ databases">
        <title>Complete sequence of Gallionella capsiferriformans ES-2.</title>
        <authorList>
            <consortium name="US DOE Joint Genome Institute"/>
            <person name="Lucas S."/>
            <person name="Copeland A."/>
            <person name="Lapidus A."/>
            <person name="Cheng J.-F."/>
            <person name="Bruce D."/>
            <person name="Goodwin L."/>
            <person name="Pitluck S."/>
            <person name="Chertkov O."/>
            <person name="Davenport K.W."/>
            <person name="Detter J.C."/>
            <person name="Han C."/>
            <person name="Tapia R."/>
            <person name="Land M."/>
            <person name="Hauser L."/>
            <person name="Chang Y.-J."/>
            <person name="Jeffries C."/>
            <person name="Kyrpides N."/>
            <person name="Ivanova N."/>
            <person name="Mikhailova N."/>
            <person name="Shelobolina E.S."/>
            <person name="Picardal F."/>
            <person name="Roden E."/>
            <person name="Emerson D."/>
            <person name="Woyke T."/>
        </authorList>
    </citation>
    <scope>NUCLEOTIDE SEQUENCE [LARGE SCALE GENOMIC DNA]</scope>
    <source>
        <strain evidence="1 2">ES-2</strain>
    </source>
</reference>
<dbReference type="AlphaFoldDB" id="D9SHU6"/>
<name>D9SHU6_GALCS</name>
<dbReference type="KEGG" id="gca:Galf_2030"/>
<keyword evidence="2" id="KW-1185">Reference proteome</keyword>
<dbReference type="RefSeq" id="WP_013293968.1">
    <property type="nucleotide sequence ID" value="NC_014394.1"/>
</dbReference>
<organism evidence="1 2">
    <name type="scientific">Gallionella capsiferriformans (strain ES-2)</name>
    <name type="common">Gallionella ferruginea capsiferriformans (strain ES-2)</name>
    <dbReference type="NCBI Taxonomy" id="395494"/>
    <lineage>
        <taxon>Bacteria</taxon>
        <taxon>Pseudomonadati</taxon>
        <taxon>Pseudomonadota</taxon>
        <taxon>Betaproteobacteria</taxon>
        <taxon>Nitrosomonadales</taxon>
        <taxon>Gallionellaceae</taxon>
        <taxon>Gallionella</taxon>
    </lineage>
</organism>
<dbReference type="Proteomes" id="UP000001235">
    <property type="component" value="Chromosome"/>
</dbReference>
<dbReference type="STRING" id="395494.Galf_2030"/>
<gene>
    <name evidence="1" type="ordered locus">Galf_2030</name>
</gene>
<evidence type="ECO:0000313" key="2">
    <source>
        <dbReference type="Proteomes" id="UP000001235"/>
    </source>
</evidence>
<evidence type="ECO:0000313" key="1">
    <source>
        <dbReference type="EMBL" id="ADL56036.1"/>
    </source>
</evidence>
<accession>D9SHU6</accession>
<dbReference type="EMBL" id="CP002159">
    <property type="protein sequence ID" value="ADL56036.1"/>
    <property type="molecule type" value="Genomic_DNA"/>
</dbReference>
<dbReference type="HOGENOM" id="CLU_1382377_0_0_4"/>
<sequence>MGSTIKGPRVKRLAREADIIEAAEWCLATIPPNDVTILAPILRPLSNDFSEDRPEVAAILKDLRYPRNRKSSWSLACAILVKDAWHRSDPATFWAAGIEVLKAMQQGRRGTHHNRNTHIADLLDDCIAEYLSDFPRATPAEIFLGFSELAGYSHEVIVEHDQDNEALVCQLAQDSEKLTNVGREEFSRRVRRATGCT</sequence>
<protein>
    <submittedName>
        <fullName evidence="1">Uncharacterized protein</fullName>
    </submittedName>
</protein>
<proteinExistence type="predicted"/>